<organism evidence="2 3">
    <name type="scientific">Trichomonas vaginalis (strain ATCC PRA-98 / G3)</name>
    <dbReference type="NCBI Taxonomy" id="412133"/>
    <lineage>
        <taxon>Eukaryota</taxon>
        <taxon>Metamonada</taxon>
        <taxon>Parabasalia</taxon>
        <taxon>Trichomonadida</taxon>
        <taxon>Trichomonadidae</taxon>
        <taxon>Trichomonas</taxon>
    </lineage>
</organism>
<dbReference type="Proteomes" id="UP000001542">
    <property type="component" value="Unassembled WGS sequence"/>
</dbReference>
<dbReference type="VEuPathDB" id="TrichDB:TVAG_061100"/>
<keyword evidence="1" id="KW-0175">Coiled coil</keyword>
<sequence>MSKTIAEQRQLLAELTEHRNALRGICESQNSKILNSKKQEQVLQKMIPTLQEKRKELDQILQKAKKEEHDANARQSQQYEKIEMSALEEIQNTKESIKALEMRCKLIENRKKVLTEAFRKKDEQLDIEIAEYKMKIKLVEAKSHEINERRNQLDEIFKIKRSQSKKLRTIDQIRSLENDIANTQRELEQKEKEVQELALECKQLQKERDNLRKKTQDQKH</sequence>
<keyword evidence="3" id="KW-1185">Reference proteome</keyword>
<reference evidence="2" key="2">
    <citation type="journal article" date="2007" name="Science">
        <title>Draft genome sequence of the sexually transmitted pathogen Trichomonas vaginalis.</title>
        <authorList>
            <person name="Carlton J.M."/>
            <person name="Hirt R.P."/>
            <person name="Silva J.C."/>
            <person name="Delcher A.L."/>
            <person name="Schatz M."/>
            <person name="Zhao Q."/>
            <person name="Wortman J.R."/>
            <person name="Bidwell S.L."/>
            <person name="Alsmark U.C.M."/>
            <person name="Besteiro S."/>
            <person name="Sicheritz-Ponten T."/>
            <person name="Noel C.J."/>
            <person name="Dacks J.B."/>
            <person name="Foster P.G."/>
            <person name="Simillion C."/>
            <person name="Van de Peer Y."/>
            <person name="Miranda-Saavedra D."/>
            <person name="Barton G.J."/>
            <person name="Westrop G.D."/>
            <person name="Mueller S."/>
            <person name="Dessi D."/>
            <person name="Fiori P.L."/>
            <person name="Ren Q."/>
            <person name="Paulsen I."/>
            <person name="Zhang H."/>
            <person name="Bastida-Corcuera F.D."/>
            <person name="Simoes-Barbosa A."/>
            <person name="Brown M.T."/>
            <person name="Hayes R.D."/>
            <person name="Mukherjee M."/>
            <person name="Okumura C.Y."/>
            <person name="Schneider R."/>
            <person name="Smith A.J."/>
            <person name="Vanacova S."/>
            <person name="Villalvazo M."/>
            <person name="Haas B.J."/>
            <person name="Pertea M."/>
            <person name="Feldblyum T.V."/>
            <person name="Utterback T.R."/>
            <person name="Shu C.L."/>
            <person name="Osoegawa K."/>
            <person name="de Jong P.J."/>
            <person name="Hrdy I."/>
            <person name="Horvathova L."/>
            <person name="Zubacova Z."/>
            <person name="Dolezal P."/>
            <person name="Malik S.B."/>
            <person name="Logsdon J.M. Jr."/>
            <person name="Henze K."/>
            <person name="Gupta A."/>
            <person name="Wang C.C."/>
            <person name="Dunne R.L."/>
            <person name="Upcroft J.A."/>
            <person name="Upcroft P."/>
            <person name="White O."/>
            <person name="Salzberg S.L."/>
            <person name="Tang P."/>
            <person name="Chiu C.-H."/>
            <person name="Lee Y.-S."/>
            <person name="Embley T.M."/>
            <person name="Coombs G.H."/>
            <person name="Mottram J.C."/>
            <person name="Tachezy J."/>
            <person name="Fraser-Liggett C.M."/>
            <person name="Johnson P.J."/>
        </authorList>
    </citation>
    <scope>NUCLEOTIDE SEQUENCE [LARGE SCALE GENOMIC DNA]</scope>
    <source>
        <strain evidence="2">G3</strain>
    </source>
</reference>
<feature type="coiled-coil region" evidence="1">
    <location>
        <begin position="47"/>
        <end position="214"/>
    </location>
</feature>
<name>A2G6B0_TRIV3</name>
<dbReference type="AlphaFoldDB" id="A2G6B0"/>
<gene>
    <name evidence="2" type="ORF">TVAG_061100</name>
</gene>
<protein>
    <submittedName>
        <fullName evidence="2">Uncharacterized protein</fullName>
    </submittedName>
</protein>
<reference evidence="2" key="1">
    <citation type="submission" date="2006-10" db="EMBL/GenBank/DDBJ databases">
        <authorList>
            <person name="Amadeo P."/>
            <person name="Zhao Q."/>
            <person name="Wortman J."/>
            <person name="Fraser-Liggett C."/>
            <person name="Carlton J."/>
        </authorList>
    </citation>
    <scope>NUCLEOTIDE SEQUENCE</scope>
    <source>
        <strain evidence="2">G3</strain>
    </source>
</reference>
<dbReference type="VEuPathDB" id="TrichDB:TVAGG3_0168370"/>
<dbReference type="RefSeq" id="XP_001300231.1">
    <property type="nucleotide sequence ID" value="XM_001300230.1"/>
</dbReference>
<dbReference type="SMR" id="A2G6B0"/>
<evidence type="ECO:0000256" key="1">
    <source>
        <dbReference type="SAM" id="Coils"/>
    </source>
</evidence>
<dbReference type="InParanoid" id="A2G6B0"/>
<proteinExistence type="predicted"/>
<accession>A2G6B0</accession>
<dbReference type="KEGG" id="tva:4744959"/>
<dbReference type="EMBL" id="DS114475">
    <property type="protein sequence ID" value="EAX87301.1"/>
    <property type="molecule type" value="Genomic_DNA"/>
</dbReference>
<evidence type="ECO:0000313" key="3">
    <source>
        <dbReference type="Proteomes" id="UP000001542"/>
    </source>
</evidence>
<evidence type="ECO:0000313" key="2">
    <source>
        <dbReference type="EMBL" id="EAX87301.1"/>
    </source>
</evidence>